<reference evidence="2 3" key="1">
    <citation type="submission" date="2016-10" db="EMBL/GenBank/DDBJ databases">
        <title>Paenibacillus species isolates.</title>
        <authorList>
            <person name="Beno S.M."/>
        </authorList>
    </citation>
    <scope>NUCLEOTIDE SEQUENCE [LARGE SCALE GENOMIC DNA]</scope>
    <source>
        <strain evidence="2 3">FSL R5-0923</strain>
    </source>
</reference>
<accession>A0ABX3HDZ5</accession>
<keyword evidence="1" id="KW-0812">Transmembrane</keyword>
<protein>
    <recommendedName>
        <fullName evidence="4">AlgX/AlgJ SGNH hydrolase-like domain-containing protein</fullName>
    </recommendedName>
</protein>
<dbReference type="Proteomes" id="UP000187313">
    <property type="component" value="Unassembled WGS sequence"/>
</dbReference>
<keyword evidence="1" id="KW-0472">Membrane</keyword>
<comment type="caution">
    <text evidence="2">The sequence shown here is derived from an EMBL/GenBank/DDBJ whole genome shotgun (WGS) entry which is preliminary data.</text>
</comment>
<proteinExistence type="predicted"/>
<organism evidence="2 3">
    <name type="scientific">Paenibacillus odorifer</name>
    <dbReference type="NCBI Taxonomy" id="189426"/>
    <lineage>
        <taxon>Bacteria</taxon>
        <taxon>Bacillati</taxon>
        <taxon>Bacillota</taxon>
        <taxon>Bacilli</taxon>
        <taxon>Bacillales</taxon>
        <taxon>Paenibacillaceae</taxon>
        <taxon>Paenibacillus</taxon>
    </lineage>
</organism>
<sequence length="379" mass="43453">MKQRTDRILVVGFVATLFLVGITFFLLPLQRFSELENRYLQSAPQLTWDNLLSHTYAEEAESFVTDHFPFRAKWVWVKSAMEQMRLQQENNGIYKGKDGYLFEKFEAPDHNKVQQYTAAVKRFADKNAEAKTTFLLAPTSVGLYNERLPWLAPVYSQAEVNQTIAEDVGDSLTFINGFNVLAPHAAEDIYYRTDHHWTTYGAYLAYIAYAKSMGWQPLSQSEFEIETVSDSFLGSYHTRSQFNGVAPDSIQMYKPVHDVSTKMHIVDTGETLTSMYDPSYLEKKDKYSYFLGGVHALMKITSQLDPKVVKQEKLLVIKDSYAHSVIPFLTQHVPEIHVIDIRYYNGSISEYMAQNDIKDALMLFNTATFVDNASILKLN</sequence>
<keyword evidence="3" id="KW-1185">Reference proteome</keyword>
<dbReference type="EMBL" id="MPTD01000015">
    <property type="protein sequence ID" value="OMD48642.1"/>
    <property type="molecule type" value="Genomic_DNA"/>
</dbReference>
<dbReference type="RefSeq" id="WP_076300315.1">
    <property type="nucleotide sequence ID" value="NZ_MPTD01000015.1"/>
</dbReference>
<dbReference type="InterPro" id="IPR025945">
    <property type="entry name" value="DHHW"/>
</dbReference>
<dbReference type="Pfam" id="PF14286">
    <property type="entry name" value="DHHW"/>
    <property type="match status" value="1"/>
</dbReference>
<evidence type="ECO:0000313" key="2">
    <source>
        <dbReference type="EMBL" id="OMD48642.1"/>
    </source>
</evidence>
<evidence type="ECO:0000313" key="3">
    <source>
        <dbReference type="Proteomes" id="UP000187313"/>
    </source>
</evidence>
<gene>
    <name evidence="2" type="ORF">BSK51_22200</name>
</gene>
<evidence type="ECO:0008006" key="4">
    <source>
        <dbReference type="Google" id="ProtNLM"/>
    </source>
</evidence>
<name>A0ABX3HDZ5_9BACL</name>
<feature type="transmembrane region" description="Helical" evidence="1">
    <location>
        <begin position="7"/>
        <end position="29"/>
    </location>
</feature>
<keyword evidence="1" id="KW-1133">Transmembrane helix</keyword>
<evidence type="ECO:0000256" key="1">
    <source>
        <dbReference type="SAM" id="Phobius"/>
    </source>
</evidence>